<dbReference type="InterPro" id="IPR003156">
    <property type="entry name" value="DHHA1_dom"/>
</dbReference>
<dbReference type="EMBL" id="JAGQHS010000078">
    <property type="protein sequence ID" value="MCA9757036.1"/>
    <property type="molecule type" value="Genomic_DNA"/>
</dbReference>
<evidence type="ECO:0000313" key="4">
    <source>
        <dbReference type="Proteomes" id="UP000739538"/>
    </source>
</evidence>
<dbReference type="InterPro" id="IPR001667">
    <property type="entry name" value="DDH_dom"/>
</dbReference>
<evidence type="ECO:0000259" key="2">
    <source>
        <dbReference type="Pfam" id="PF02272"/>
    </source>
</evidence>
<dbReference type="InterPro" id="IPR038763">
    <property type="entry name" value="DHH_sf"/>
</dbReference>
<feature type="domain" description="DDH" evidence="1">
    <location>
        <begin position="24"/>
        <end position="168"/>
    </location>
</feature>
<dbReference type="GO" id="GO:0003676">
    <property type="term" value="F:nucleic acid binding"/>
    <property type="evidence" value="ECO:0007669"/>
    <property type="project" value="InterPro"/>
</dbReference>
<evidence type="ECO:0000313" key="3">
    <source>
        <dbReference type="EMBL" id="MCA9757036.1"/>
    </source>
</evidence>
<dbReference type="AlphaFoldDB" id="A0A956NEI7"/>
<dbReference type="Gene3D" id="3.90.1640.10">
    <property type="entry name" value="inorganic pyrophosphatase (n-terminal core)"/>
    <property type="match status" value="1"/>
</dbReference>
<proteinExistence type="predicted"/>
<name>A0A956NEI7_UNCEI</name>
<dbReference type="Pfam" id="PF02272">
    <property type="entry name" value="DHHA1"/>
    <property type="match status" value="1"/>
</dbReference>
<feature type="domain" description="DHHA1" evidence="2">
    <location>
        <begin position="228"/>
        <end position="324"/>
    </location>
</feature>
<reference evidence="3" key="2">
    <citation type="journal article" date="2021" name="Microbiome">
        <title>Successional dynamics and alternative stable states in a saline activated sludge microbial community over 9 years.</title>
        <authorList>
            <person name="Wang Y."/>
            <person name="Ye J."/>
            <person name="Ju F."/>
            <person name="Liu L."/>
            <person name="Boyd J.A."/>
            <person name="Deng Y."/>
            <person name="Parks D.H."/>
            <person name="Jiang X."/>
            <person name="Yin X."/>
            <person name="Woodcroft B.J."/>
            <person name="Tyson G.W."/>
            <person name="Hugenholtz P."/>
            <person name="Polz M.F."/>
            <person name="Zhang T."/>
        </authorList>
    </citation>
    <scope>NUCLEOTIDE SEQUENCE</scope>
    <source>
        <strain evidence="3">HKST-UBA02</strain>
    </source>
</reference>
<dbReference type="SUPFAM" id="SSF64182">
    <property type="entry name" value="DHH phosphoesterases"/>
    <property type="match status" value="1"/>
</dbReference>
<comment type="caution">
    <text evidence="3">The sequence shown here is derived from an EMBL/GenBank/DDBJ whole genome shotgun (WGS) entry which is preliminary data.</text>
</comment>
<dbReference type="InterPro" id="IPR051319">
    <property type="entry name" value="Oligoribo/pAp-PDE_c-di-AMP_PDE"/>
</dbReference>
<dbReference type="Proteomes" id="UP000739538">
    <property type="component" value="Unassembled WGS sequence"/>
</dbReference>
<reference evidence="3" key="1">
    <citation type="submission" date="2020-04" db="EMBL/GenBank/DDBJ databases">
        <authorList>
            <person name="Zhang T."/>
        </authorList>
    </citation>
    <scope>NUCLEOTIDE SEQUENCE</scope>
    <source>
        <strain evidence="3">HKST-UBA02</strain>
    </source>
</reference>
<dbReference type="PANTHER" id="PTHR47618:SF1">
    <property type="entry name" value="BIFUNCTIONAL OLIGORIBONUCLEASE AND PAP PHOSPHATASE NRNA"/>
    <property type="match status" value="1"/>
</dbReference>
<accession>A0A956NEI7</accession>
<organism evidence="3 4">
    <name type="scientific">Eiseniibacteriota bacterium</name>
    <dbReference type="NCBI Taxonomy" id="2212470"/>
    <lineage>
        <taxon>Bacteria</taxon>
        <taxon>Candidatus Eiseniibacteriota</taxon>
    </lineage>
</organism>
<protein>
    <submittedName>
        <fullName evidence="3">DHH family phosphoesterase</fullName>
    </submittedName>
</protein>
<gene>
    <name evidence="3" type="ORF">KDA27_14625</name>
</gene>
<dbReference type="Pfam" id="PF01368">
    <property type="entry name" value="DHH"/>
    <property type="match status" value="1"/>
</dbReference>
<evidence type="ECO:0000259" key="1">
    <source>
        <dbReference type="Pfam" id="PF01368"/>
    </source>
</evidence>
<dbReference type="PANTHER" id="PTHR47618">
    <property type="entry name" value="BIFUNCTIONAL OLIGORIBONUCLEASE AND PAP PHOSPHATASE NRNA"/>
    <property type="match status" value="1"/>
</dbReference>
<sequence>MSSTATTERRLRQLAEALAGKRRLLILTHDNPDPDCIASGWALIKVVRKVAGLKADLAYAGIIGRAENRTLARVLRVPIKPIEAVDLDDYDAFALVDSQPETGNNSLPAGTPATVVVDHHPCRDATRAAAFYDVREEYGATATILSEYLDAAEVKVEKKLATAMFYAIKTETLNLGREASRADAKAFFRYFPIMDNEALSQIENPPISRAYFRMIDQAIEGTHLFGDVAITRLGEVNNPDMVAQFADLMVRMEKIEWAVTIGRYGKDLLVSARTNLPLANAGRVIQQVVGAEGKAGGHGMMAGGKIPGGAETPKLANELERKMKARALELLGAKSRGVRLVPVRRSRS</sequence>